<dbReference type="CTD" id="6759376"/>
<evidence type="ECO:0000259" key="1">
    <source>
        <dbReference type="SMART" id="SM00743"/>
    </source>
</evidence>
<dbReference type="InterPro" id="IPR016197">
    <property type="entry name" value="Chromo-like_dom_sf"/>
</dbReference>
<proteinExistence type="predicted"/>
<dbReference type="InterPro" id="IPR008395">
    <property type="entry name" value="Agenet-like_dom"/>
</dbReference>
<dbReference type="SMART" id="SM00743">
    <property type="entry name" value="Agenet"/>
    <property type="match status" value="2"/>
</dbReference>
<feature type="domain" description="Agenet" evidence="1">
    <location>
        <begin position="1"/>
        <end position="59"/>
    </location>
</feature>
<dbReference type="Proteomes" id="UP000009022">
    <property type="component" value="Unassembled WGS sequence"/>
</dbReference>
<sequence length="141" mass="16283">MAYSVGQNIEIFWNNTWYPGVILEIGQKKTYLVSYLGWSDSFNEAIELSKIRINQDKPADENSDLKVGDKIEAEWGSSWYEAIIEEIKTCYVKVRYKNYSNNWDTWITNEKLRPAETNVSEASVEAEGSIFVSLKVLERIA</sequence>
<dbReference type="AlphaFoldDB" id="B3SD43"/>
<gene>
    <name evidence="2" type="ORF">TRIADDRAFT_62199</name>
</gene>
<dbReference type="Pfam" id="PF05641">
    <property type="entry name" value="Agenet"/>
    <property type="match status" value="2"/>
</dbReference>
<dbReference type="EMBL" id="DS985275">
    <property type="protein sequence ID" value="EDV19388.1"/>
    <property type="molecule type" value="Genomic_DNA"/>
</dbReference>
<accession>B3SD43</accession>
<dbReference type="HOGENOM" id="CLU_1827790_0_0_1"/>
<keyword evidence="3" id="KW-1185">Reference proteome</keyword>
<dbReference type="KEGG" id="tad:TRIADDRAFT_62199"/>
<protein>
    <recommendedName>
        <fullName evidence="1">Agenet domain-containing protein</fullName>
    </recommendedName>
</protein>
<evidence type="ECO:0000313" key="2">
    <source>
        <dbReference type="EMBL" id="EDV19388.1"/>
    </source>
</evidence>
<dbReference type="RefSeq" id="XP_002118163.1">
    <property type="nucleotide sequence ID" value="XM_002118127.1"/>
</dbReference>
<dbReference type="InParanoid" id="B3SD43"/>
<organism evidence="2 3">
    <name type="scientific">Trichoplax adhaerens</name>
    <name type="common">Trichoplax reptans</name>
    <dbReference type="NCBI Taxonomy" id="10228"/>
    <lineage>
        <taxon>Eukaryota</taxon>
        <taxon>Metazoa</taxon>
        <taxon>Placozoa</taxon>
        <taxon>Uniplacotomia</taxon>
        <taxon>Trichoplacea</taxon>
        <taxon>Trichoplacidae</taxon>
        <taxon>Trichoplax</taxon>
    </lineage>
</organism>
<evidence type="ECO:0000313" key="3">
    <source>
        <dbReference type="Proteomes" id="UP000009022"/>
    </source>
</evidence>
<feature type="domain" description="Agenet" evidence="1">
    <location>
        <begin position="63"/>
        <end position="120"/>
    </location>
</feature>
<dbReference type="Gene3D" id="2.30.30.140">
    <property type="match status" value="2"/>
</dbReference>
<dbReference type="InterPro" id="IPR014002">
    <property type="entry name" value="Agenet_dom_plant"/>
</dbReference>
<reference evidence="2 3" key="1">
    <citation type="journal article" date="2008" name="Nature">
        <title>The Trichoplax genome and the nature of placozoans.</title>
        <authorList>
            <person name="Srivastava M."/>
            <person name="Begovic E."/>
            <person name="Chapman J."/>
            <person name="Putnam N.H."/>
            <person name="Hellsten U."/>
            <person name="Kawashima T."/>
            <person name="Kuo A."/>
            <person name="Mitros T."/>
            <person name="Salamov A."/>
            <person name="Carpenter M.L."/>
            <person name="Signorovitch A.Y."/>
            <person name="Moreno M.A."/>
            <person name="Kamm K."/>
            <person name="Grimwood J."/>
            <person name="Schmutz J."/>
            <person name="Shapiro H."/>
            <person name="Grigoriev I.V."/>
            <person name="Buss L.W."/>
            <person name="Schierwater B."/>
            <person name="Dellaporta S.L."/>
            <person name="Rokhsar D.S."/>
        </authorList>
    </citation>
    <scope>NUCLEOTIDE SEQUENCE [LARGE SCALE GENOMIC DNA]</scope>
    <source>
        <strain evidence="2 3">Grell-BS-1999</strain>
    </source>
</reference>
<dbReference type="SUPFAM" id="SSF54160">
    <property type="entry name" value="Chromo domain-like"/>
    <property type="match status" value="2"/>
</dbReference>
<name>B3SD43_TRIAD</name>
<dbReference type="GeneID" id="6759376"/>